<reference evidence="1" key="1">
    <citation type="submission" date="2023-02" db="EMBL/GenBank/DDBJ databases">
        <title>Polaribacter ponticola sp. nov., isolated from seawater.</title>
        <authorList>
            <person name="Baek J.H."/>
            <person name="Kim J.M."/>
            <person name="Choi D.G."/>
            <person name="Jeon C.O."/>
        </authorList>
    </citation>
    <scope>NUCLEOTIDE SEQUENCE</scope>
    <source>
        <strain evidence="1">MSW5</strain>
    </source>
</reference>
<comment type="caution">
    <text evidence="1">The sequence shown here is derived from an EMBL/GenBank/DDBJ whole genome shotgun (WGS) entry which is preliminary data.</text>
</comment>
<evidence type="ECO:0000313" key="2">
    <source>
        <dbReference type="Proteomes" id="UP001151478"/>
    </source>
</evidence>
<keyword evidence="2" id="KW-1185">Reference proteome</keyword>
<organism evidence="1 2">
    <name type="scientific">Polaribacter ponticola</name>
    <dbReference type="NCBI Taxonomy" id="2978475"/>
    <lineage>
        <taxon>Bacteria</taxon>
        <taxon>Pseudomonadati</taxon>
        <taxon>Bacteroidota</taxon>
        <taxon>Flavobacteriia</taxon>
        <taxon>Flavobacteriales</taxon>
        <taxon>Flavobacteriaceae</taxon>
    </lineage>
</organism>
<name>A0ABT5S5U3_9FLAO</name>
<dbReference type="Proteomes" id="UP001151478">
    <property type="component" value="Unassembled WGS sequence"/>
</dbReference>
<protein>
    <submittedName>
        <fullName evidence="1">Uncharacterized protein</fullName>
    </submittedName>
</protein>
<accession>A0ABT5S5U3</accession>
<dbReference type="RefSeq" id="WP_274270169.1">
    <property type="nucleotide sequence ID" value="NZ_JAOSLC020000002.1"/>
</dbReference>
<evidence type="ECO:0000313" key="1">
    <source>
        <dbReference type="EMBL" id="MDD7913462.1"/>
    </source>
</evidence>
<proteinExistence type="predicted"/>
<dbReference type="EMBL" id="JAOSLC020000002">
    <property type="protein sequence ID" value="MDD7913462.1"/>
    <property type="molecule type" value="Genomic_DNA"/>
</dbReference>
<dbReference type="SUPFAM" id="SSF55785">
    <property type="entry name" value="PYP-like sensor domain (PAS domain)"/>
    <property type="match status" value="1"/>
</dbReference>
<gene>
    <name evidence="1" type="ORF">N5A56_003075</name>
</gene>
<dbReference type="InterPro" id="IPR035965">
    <property type="entry name" value="PAS-like_dom_sf"/>
</dbReference>
<sequence>MFLTVSTYFLRTENQDIKVDFATLQERNANLKDNMVIFNRSYEDFPLPVWQKVKRGDEFIINYVNPEYLNKFGHNFEEGKYGVIGKNNFDLFPAKIAQLYYENDIAVSVTGAIIETIEESIDKDGNIMKLRIVKWRDIKDKKDTLVYGMVKEILPNLN</sequence>